<accession>A0A517M3U9</accession>
<reference evidence="1 2" key="1">
    <citation type="submission" date="2019-02" db="EMBL/GenBank/DDBJ databases">
        <title>Deep-cultivation of Planctomycetes and their phenomic and genomic characterization uncovers novel biology.</title>
        <authorList>
            <person name="Wiegand S."/>
            <person name="Jogler M."/>
            <person name="Boedeker C."/>
            <person name="Pinto D."/>
            <person name="Vollmers J."/>
            <person name="Rivas-Marin E."/>
            <person name="Kohn T."/>
            <person name="Peeters S.H."/>
            <person name="Heuer A."/>
            <person name="Rast P."/>
            <person name="Oberbeckmann S."/>
            <person name="Bunk B."/>
            <person name="Jeske O."/>
            <person name="Meyerdierks A."/>
            <person name="Storesund J.E."/>
            <person name="Kallscheuer N."/>
            <person name="Luecker S."/>
            <person name="Lage O.M."/>
            <person name="Pohl T."/>
            <person name="Merkel B.J."/>
            <person name="Hornburger P."/>
            <person name="Mueller R.-W."/>
            <person name="Bruemmer F."/>
            <person name="Labrenz M."/>
            <person name="Spormann A.M."/>
            <person name="Op den Camp H."/>
            <person name="Overmann J."/>
            <person name="Amann R."/>
            <person name="Jetten M.S.M."/>
            <person name="Mascher T."/>
            <person name="Medema M.H."/>
            <person name="Devos D.P."/>
            <person name="Kaster A.-K."/>
            <person name="Ovreas L."/>
            <person name="Rohde M."/>
            <person name="Galperin M.Y."/>
            <person name="Jogler C."/>
        </authorList>
    </citation>
    <scope>NUCLEOTIDE SEQUENCE [LARGE SCALE GENOMIC DNA]</scope>
    <source>
        <strain evidence="1 2">EC9</strain>
    </source>
</reference>
<gene>
    <name evidence="1" type="ORF">EC9_37530</name>
</gene>
<dbReference type="EMBL" id="CP036261">
    <property type="protein sequence ID" value="QDS89553.1"/>
    <property type="molecule type" value="Genomic_DNA"/>
</dbReference>
<dbReference type="AlphaFoldDB" id="A0A517M3U9"/>
<evidence type="ECO:0000313" key="2">
    <source>
        <dbReference type="Proteomes" id="UP000319557"/>
    </source>
</evidence>
<proteinExistence type="predicted"/>
<keyword evidence="2" id="KW-1185">Reference proteome</keyword>
<name>A0A517M3U9_9BACT</name>
<organism evidence="1 2">
    <name type="scientific">Rosistilla ulvae</name>
    <dbReference type="NCBI Taxonomy" id="1930277"/>
    <lineage>
        <taxon>Bacteria</taxon>
        <taxon>Pseudomonadati</taxon>
        <taxon>Planctomycetota</taxon>
        <taxon>Planctomycetia</taxon>
        <taxon>Pirellulales</taxon>
        <taxon>Pirellulaceae</taxon>
        <taxon>Rosistilla</taxon>
    </lineage>
</organism>
<sequence>MTKKTPNNHSTATSRTGGLAIVEDTRGRRALQLRSKLGMSREVFARLVPTSVRNLASLESGQPPSPVIQKNLTELQRVISALEDVVKQEAIGPWMDQPNAAFEGLKPIEVIERGEIDRIWRMLYQLQSGDAF</sequence>
<evidence type="ECO:0000313" key="1">
    <source>
        <dbReference type="EMBL" id="QDS89553.1"/>
    </source>
</evidence>
<protein>
    <submittedName>
        <fullName evidence="1">Uncharacterized protein</fullName>
    </submittedName>
</protein>
<dbReference type="KEGG" id="ruv:EC9_37530"/>
<dbReference type="Proteomes" id="UP000319557">
    <property type="component" value="Chromosome"/>
</dbReference>